<feature type="region of interest" description="Disordered" evidence="1">
    <location>
        <begin position="73"/>
        <end position="113"/>
    </location>
</feature>
<dbReference type="InterPro" id="IPR006698">
    <property type="entry name" value="UPF0229"/>
</dbReference>
<dbReference type="STRING" id="392015.SAMN05421543_1162"/>
<proteinExistence type="predicted"/>
<dbReference type="AlphaFoldDB" id="A0A1I7KGU7"/>
<dbReference type="PANTHER" id="PTHR30510">
    <property type="entry name" value="UPF0229 PROTEIN YEAH"/>
    <property type="match status" value="1"/>
</dbReference>
<accession>A0A1I7KGU7</accession>
<dbReference type="OrthoDB" id="9788289at2"/>
<feature type="compositionally biased region" description="Basic and acidic residues" evidence="1">
    <location>
        <begin position="1"/>
        <end position="15"/>
    </location>
</feature>
<sequence>MSVVTHDDWSLDRRGQSAQARHREKIKQAIRENLADLVSDQGIILSDGKRTVRIPVPTLDEPHFRFDYNKQQHVGQGEGEPGQSIGRVGGGQGAGGAGGQGTGPGASGAGDQPGEQILEAQVSIEDIEDALFADLRLPNLKDKPPVRQVTDGVDFTDVRPRGIQANIDRKRTFLQALRRSRLAGQKLVITKEDLRFKTWEETQQPGSGAVVIAMMDVSGSMGMTEKYMARTFFFWTEKFLRRQYQNVEIRYLVHHAEAYETTKEAFYTTRENGGTVCSTVFQLALDLVRRDYPSELWNIYPLYVGDGDNHPADNERAVTVLQDLCAVSAMTGYVEINPYNRVTALSRHVTGLNPAVFRWATAGHPRDMLKIMRAFFRADAAASREGA</sequence>
<evidence type="ECO:0000256" key="1">
    <source>
        <dbReference type="SAM" id="MobiDB-lite"/>
    </source>
</evidence>
<feature type="compositionally biased region" description="Gly residues" evidence="1">
    <location>
        <begin position="87"/>
        <end position="108"/>
    </location>
</feature>
<dbReference type="RefSeq" id="WP_074954148.1">
    <property type="nucleotide sequence ID" value="NZ_FPBV01000016.1"/>
</dbReference>
<organism evidence="2 3">
    <name type="scientific">Alicyclobacillus macrosporangiidus</name>
    <dbReference type="NCBI Taxonomy" id="392015"/>
    <lineage>
        <taxon>Bacteria</taxon>
        <taxon>Bacillati</taxon>
        <taxon>Bacillota</taxon>
        <taxon>Bacilli</taxon>
        <taxon>Bacillales</taxon>
        <taxon>Alicyclobacillaceae</taxon>
        <taxon>Alicyclobacillus</taxon>
    </lineage>
</organism>
<evidence type="ECO:0000313" key="2">
    <source>
        <dbReference type="EMBL" id="SFU96653.1"/>
    </source>
</evidence>
<dbReference type="Pfam" id="PF04285">
    <property type="entry name" value="DUF444"/>
    <property type="match status" value="2"/>
</dbReference>
<dbReference type="EMBL" id="FPBV01000016">
    <property type="protein sequence ID" value="SFU96653.1"/>
    <property type="molecule type" value="Genomic_DNA"/>
</dbReference>
<name>A0A1I7KGU7_9BACL</name>
<keyword evidence="3" id="KW-1185">Reference proteome</keyword>
<reference evidence="3" key="1">
    <citation type="submission" date="2016-10" db="EMBL/GenBank/DDBJ databases">
        <authorList>
            <person name="Varghese N."/>
        </authorList>
    </citation>
    <scope>NUCLEOTIDE SEQUENCE [LARGE SCALE GENOMIC DNA]</scope>
    <source>
        <strain evidence="3">DSM 17980</strain>
    </source>
</reference>
<dbReference type="eggNOG" id="COG2718">
    <property type="taxonomic scope" value="Bacteria"/>
</dbReference>
<dbReference type="Proteomes" id="UP000183508">
    <property type="component" value="Unassembled WGS sequence"/>
</dbReference>
<gene>
    <name evidence="2" type="ORF">SAMN05421543_1162</name>
</gene>
<feature type="region of interest" description="Disordered" evidence="1">
    <location>
        <begin position="1"/>
        <end position="20"/>
    </location>
</feature>
<evidence type="ECO:0000313" key="3">
    <source>
        <dbReference type="Proteomes" id="UP000183508"/>
    </source>
</evidence>
<dbReference type="PANTHER" id="PTHR30510:SF2">
    <property type="entry name" value="UPF0229 PROTEIN YEAH"/>
    <property type="match status" value="1"/>
</dbReference>
<protein>
    <recommendedName>
        <fullName evidence="4">Sporulation protein YhbH</fullName>
    </recommendedName>
</protein>
<evidence type="ECO:0008006" key="4">
    <source>
        <dbReference type="Google" id="ProtNLM"/>
    </source>
</evidence>